<comment type="similarity">
    <text evidence="1">Belongs to the WD repeat RTC1 family.</text>
</comment>
<dbReference type="SMART" id="SM00320">
    <property type="entry name" value="WD40"/>
    <property type="match status" value="4"/>
</dbReference>
<dbReference type="Proteomes" id="UP000398389">
    <property type="component" value="Unassembled WGS sequence"/>
</dbReference>
<feature type="compositionally biased region" description="Low complexity" evidence="10">
    <location>
        <begin position="1004"/>
        <end position="1013"/>
    </location>
</feature>
<dbReference type="InterPro" id="IPR037590">
    <property type="entry name" value="WDR24"/>
</dbReference>
<gene>
    <name evidence="12" type="ORF">SAPINGB_P005177</name>
</gene>
<accession>A0A5E8BZS3</accession>
<feature type="domain" description="RING-type" evidence="11">
    <location>
        <begin position="1536"/>
        <end position="1569"/>
    </location>
</feature>
<keyword evidence="6 8" id="KW-0863">Zinc-finger</keyword>
<feature type="region of interest" description="Disordered" evidence="10">
    <location>
        <begin position="1691"/>
        <end position="1727"/>
    </location>
</feature>
<name>A0A5E8BZS3_9ASCO</name>
<evidence type="ECO:0000313" key="13">
    <source>
        <dbReference type="Proteomes" id="UP000398389"/>
    </source>
</evidence>
<dbReference type="PROSITE" id="PS00678">
    <property type="entry name" value="WD_REPEATS_1"/>
    <property type="match status" value="1"/>
</dbReference>
<feature type="compositionally biased region" description="Polar residues" evidence="10">
    <location>
        <begin position="149"/>
        <end position="177"/>
    </location>
</feature>
<evidence type="ECO:0000313" key="12">
    <source>
        <dbReference type="EMBL" id="VVT56612.1"/>
    </source>
</evidence>
<dbReference type="Pfam" id="PF00400">
    <property type="entry name" value="WD40"/>
    <property type="match status" value="2"/>
</dbReference>
<evidence type="ECO:0000256" key="5">
    <source>
        <dbReference type="ARBA" id="ARBA00022737"/>
    </source>
</evidence>
<keyword evidence="5" id="KW-0677">Repeat</keyword>
<dbReference type="PANTHER" id="PTHR46200">
    <property type="entry name" value="GATOR COMPLEX PROTEIN WDR24"/>
    <property type="match status" value="1"/>
</dbReference>
<feature type="compositionally biased region" description="Low complexity" evidence="10">
    <location>
        <begin position="872"/>
        <end position="882"/>
    </location>
</feature>
<evidence type="ECO:0000256" key="2">
    <source>
        <dbReference type="ARBA" id="ARBA00015098"/>
    </source>
</evidence>
<dbReference type="Gene3D" id="2.130.10.10">
    <property type="entry name" value="YVTN repeat-like/Quinoprotein amine dehydrogenase"/>
    <property type="match status" value="2"/>
</dbReference>
<feature type="compositionally biased region" description="Low complexity" evidence="10">
    <location>
        <begin position="81"/>
        <end position="93"/>
    </location>
</feature>
<dbReference type="PROSITE" id="PS50082">
    <property type="entry name" value="WD_REPEATS_2"/>
    <property type="match status" value="2"/>
</dbReference>
<feature type="repeat" description="WD" evidence="9">
    <location>
        <begin position="329"/>
        <end position="371"/>
    </location>
</feature>
<evidence type="ECO:0000256" key="6">
    <source>
        <dbReference type="ARBA" id="ARBA00022771"/>
    </source>
</evidence>
<dbReference type="GO" id="GO:0005829">
    <property type="term" value="C:cytosol"/>
    <property type="evidence" value="ECO:0007669"/>
    <property type="project" value="TreeGrafter"/>
</dbReference>
<feature type="repeat" description="WD" evidence="9">
    <location>
        <begin position="418"/>
        <end position="459"/>
    </location>
</feature>
<evidence type="ECO:0000256" key="1">
    <source>
        <dbReference type="ARBA" id="ARBA00008863"/>
    </source>
</evidence>
<reference evidence="12 13" key="1">
    <citation type="submission" date="2019-09" db="EMBL/GenBank/DDBJ databases">
        <authorList>
            <person name="Brejova B."/>
        </authorList>
    </citation>
    <scope>NUCLEOTIDE SEQUENCE [LARGE SCALE GENOMIC DNA]</scope>
</reference>
<dbReference type="GO" id="GO:0005774">
    <property type="term" value="C:vacuolar membrane"/>
    <property type="evidence" value="ECO:0007669"/>
    <property type="project" value="TreeGrafter"/>
</dbReference>
<feature type="compositionally biased region" description="Polar residues" evidence="10">
    <location>
        <begin position="1059"/>
        <end position="1076"/>
    </location>
</feature>
<keyword evidence="3 9" id="KW-0853">WD repeat</keyword>
<feature type="region of interest" description="Disordered" evidence="10">
    <location>
        <begin position="621"/>
        <end position="653"/>
    </location>
</feature>
<sequence>MANGPYDHSTLYDDIHRIFTSPASRPASNPSTENIAFSYGSAAPNLTHHMDPDHPPARISRDHSVLGLPQELQSPYHPRTSTDLSTTSSSVPPVSVPAPRDTYANRAAKATGGALARFGKVIIGANSSSSNNNNNNNDYENERAPYSESAVSSGRNSDPPSRDNSISGSFTGYASFGHQNPQIQRSLSTAPGSSRPLLSRANSASIVNQFSTSSSPRQLRYMETKKKDFRYYARNEILAMGPSATEHAVAIAGKDFFQILRIDNDSATAAQDIRSIQDSRNRDFDKLHNVTDLSWGRQEYRHTIALSTSGGQILVYNIDKQSPKPVSRINDSNRTINSICFHPYYGYNLVSAGGDGSVKIWDLRQSKRKPAISFLKSGDVVREVQCSPFDNNKYAAIYDSGAVMRWDSRYPRLVDRRINAHSGSGLSFDWHPEYDYIVTGGIDRQIQIWYMNSENRNPDLVIQHPAPVAKVRWQHDILNSTASSKYGVLNTDIACCNMSLYDNGIYIWNPRRPHIPHYILEPHTKAVTDVFWRSQSTLWSISRDKTFSQTVLDPSHMTIKRLNSQAFSWSQGDTFSFVAQDRYEELYDKDPGHELPAGAGGTNVSAAALTAAATAAAVAAASEDDRRRGSSSNLSVSATGSRKPLPPVPAPPSTKQYQAVYSMSFPGGSSESFQFCAENYLYYDSTPSLNALRKSTTDPAIDINTTTGMRAVQICEYNAKAAALAGKFRTSQTWYMLQEVIGQERVDFLKQYNKNLINTGNHSGSLLQPYASRILESLKSVEVSPLALPADDSSLKITRELSLDKFRKGSTVSSLSGLRNSDNQQTLSIAATMALVGGPISALADTSNLAPILSSEDSSFQDHTYTKDDIISSGESSSSPTSAQRRTSVPFTTASSPAYIHKKASSNASSEFPLYFDQLSQDRDWNRKNPKMYPRNHTSSPRMPYMSNSESMGDLTAMYSSRHDPKFRRFRRRDTHDGILTPQEPAKRPLTTYNNGAQSDSESESVNDSSSASRGDDDDEVKSAPAGRASNIEQYDIERAMLAYASYESEASDRPRNGSEGSTIQRSANKSTNSARESSDKPDLSSDEDEISSGYESRNEESGYPKDTFDSSENDALSSSDVGSYESEDESSSIEAEPIRRITSNATNKTTNSLLSRPSMKQRRLSQGSSHYSVHSKHSLYSHRRLHGFNMAHYLNHKTRMHPILNTHHIRPYLHHHIHHAKSKNQKPGTPLEGMAHAVTVPDLTKLYRIYQRKLQHPWKAENMVAQAAWYAISQGDIQLAATLGMLFLRDYPGAFHHKNSEGFEFEFGDLEEHNDLAPPDVRLSPRSGVPSSDPYYDHVGDAFDDEKEKGLCEEGEQVVEEWVHTYLQDLRKHEQHVVAAEIIKLSPFDTVRQRGQIETAMDSVCHRCAAPLSENGAAAQAEMLDMELRGVALEQRLPTLVDEVRQYTDEEEDEDDDEDSDKRLMGEIVARYTRSEREYQQVHGHGDRHHSHQQEKGLKGAVFSPAPGSSSAVEGVPPRVEFWYCSSCQELLDGCAYCRLPVKSLGVSFFECGHKVHAQCLQDWARECGDIPDPTEIKEPPPENVSVIAAPRGGALGAPFGATPNQGLARSHTSVYGPNGAPLLGAPSAQTPMSSAVAASSAGSSSAASAAAAAAAAASAAAATAAANNGNGQYNFQRSYSATYMPSSWFPSSSSRQPAPPAPSQQLSASPVVAPAAPMPGIQSAQSSPKMMHQRLFGGSIGAASTPSPAMKTTFRPALECPTGCGAVLVI</sequence>
<dbReference type="OrthoDB" id="60955at2759"/>
<organism evidence="12 13">
    <name type="scientific">Magnusiomyces paraingens</name>
    <dbReference type="NCBI Taxonomy" id="2606893"/>
    <lineage>
        <taxon>Eukaryota</taxon>
        <taxon>Fungi</taxon>
        <taxon>Dikarya</taxon>
        <taxon>Ascomycota</taxon>
        <taxon>Saccharomycotina</taxon>
        <taxon>Dipodascomycetes</taxon>
        <taxon>Dipodascales</taxon>
        <taxon>Dipodascaceae</taxon>
        <taxon>Magnusiomyces</taxon>
    </lineage>
</organism>
<dbReference type="GO" id="GO:0016239">
    <property type="term" value="P:positive regulation of macroautophagy"/>
    <property type="evidence" value="ECO:0007669"/>
    <property type="project" value="TreeGrafter"/>
</dbReference>
<dbReference type="InterPro" id="IPR001841">
    <property type="entry name" value="Znf_RING"/>
</dbReference>
<evidence type="ECO:0000256" key="8">
    <source>
        <dbReference type="PROSITE-ProRule" id="PRU00175"/>
    </source>
</evidence>
<dbReference type="InterPro" id="IPR036322">
    <property type="entry name" value="WD40_repeat_dom_sf"/>
</dbReference>
<evidence type="ECO:0000259" key="11">
    <source>
        <dbReference type="PROSITE" id="PS50089"/>
    </source>
</evidence>
<feature type="compositionally biased region" description="Polar residues" evidence="10">
    <location>
        <begin position="630"/>
        <end position="640"/>
    </location>
</feature>
<dbReference type="PANTHER" id="PTHR46200:SF1">
    <property type="entry name" value="GATOR COMPLEX PROTEIN WDR24"/>
    <property type="match status" value="1"/>
</dbReference>
<feature type="region of interest" description="Disordered" evidence="10">
    <location>
        <begin position="125"/>
        <end position="177"/>
    </location>
</feature>
<dbReference type="GeneID" id="43583992"/>
<keyword evidence="4" id="KW-0479">Metal-binding</keyword>
<keyword evidence="13" id="KW-1185">Reference proteome</keyword>
<dbReference type="EMBL" id="CABVLU010000004">
    <property type="protein sequence ID" value="VVT56612.1"/>
    <property type="molecule type" value="Genomic_DNA"/>
</dbReference>
<proteinExistence type="inferred from homology"/>
<dbReference type="SUPFAM" id="SSF50978">
    <property type="entry name" value="WD40 repeat-like"/>
    <property type="match status" value="1"/>
</dbReference>
<dbReference type="PROSITE" id="PS50294">
    <property type="entry name" value="WD_REPEATS_REGION"/>
    <property type="match status" value="2"/>
</dbReference>
<evidence type="ECO:0000256" key="7">
    <source>
        <dbReference type="ARBA" id="ARBA00022833"/>
    </source>
</evidence>
<evidence type="ECO:0000256" key="10">
    <source>
        <dbReference type="SAM" id="MobiDB-lite"/>
    </source>
</evidence>
<feature type="compositionally biased region" description="Basic and acidic residues" evidence="10">
    <location>
        <begin position="1097"/>
        <end position="1109"/>
    </location>
</feature>
<dbReference type="InterPro" id="IPR019775">
    <property type="entry name" value="WD40_repeat_CS"/>
</dbReference>
<evidence type="ECO:0000256" key="9">
    <source>
        <dbReference type="PROSITE-ProRule" id="PRU00221"/>
    </source>
</evidence>
<dbReference type="InterPro" id="IPR015943">
    <property type="entry name" value="WD40/YVTN_repeat-like_dom_sf"/>
</dbReference>
<feature type="compositionally biased region" description="Low complexity" evidence="10">
    <location>
        <begin position="126"/>
        <end position="137"/>
    </location>
</feature>
<dbReference type="GO" id="GO:0008270">
    <property type="term" value="F:zinc ion binding"/>
    <property type="evidence" value="ECO:0007669"/>
    <property type="project" value="UniProtKB-KW"/>
</dbReference>
<keyword evidence="7" id="KW-0862">Zinc</keyword>
<dbReference type="InterPro" id="IPR001680">
    <property type="entry name" value="WD40_rpt"/>
</dbReference>
<evidence type="ECO:0000256" key="3">
    <source>
        <dbReference type="ARBA" id="ARBA00022574"/>
    </source>
</evidence>
<feature type="compositionally biased region" description="Low complexity" evidence="10">
    <location>
        <begin position="1705"/>
        <end position="1721"/>
    </location>
</feature>
<protein>
    <recommendedName>
        <fullName evidence="2">Restriction of telomere capping protein 1</fullName>
    </recommendedName>
</protein>
<evidence type="ECO:0000256" key="4">
    <source>
        <dbReference type="ARBA" id="ARBA00022723"/>
    </source>
</evidence>
<feature type="region of interest" description="Disordered" evidence="10">
    <location>
        <begin position="1480"/>
        <end position="1514"/>
    </location>
</feature>
<feature type="region of interest" description="Disordered" evidence="10">
    <location>
        <begin position="71"/>
        <end position="102"/>
    </location>
</feature>
<feature type="compositionally biased region" description="Polar residues" evidence="10">
    <location>
        <begin position="1142"/>
        <end position="1156"/>
    </location>
</feature>
<feature type="region of interest" description="Disordered" evidence="10">
    <location>
        <begin position="923"/>
        <end position="1032"/>
    </location>
</feature>
<dbReference type="GO" id="GO:0061700">
    <property type="term" value="C:GATOR2 complex"/>
    <property type="evidence" value="ECO:0007669"/>
    <property type="project" value="TreeGrafter"/>
</dbReference>
<dbReference type="RefSeq" id="XP_031855783.1">
    <property type="nucleotide sequence ID" value="XM_031999892.1"/>
</dbReference>
<feature type="region of interest" description="Disordered" evidence="10">
    <location>
        <begin position="869"/>
        <end position="890"/>
    </location>
</feature>
<feature type="region of interest" description="Disordered" evidence="10">
    <location>
        <begin position="1048"/>
        <end position="1177"/>
    </location>
</feature>
<feature type="compositionally biased region" description="Polar residues" evidence="10">
    <location>
        <begin position="936"/>
        <end position="951"/>
    </location>
</feature>
<dbReference type="PROSITE" id="PS50089">
    <property type="entry name" value="ZF_RING_2"/>
    <property type="match status" value="1"/>
</dbReference>
<dbReference type="GO" id="GO:1904263">
    <property type="term" value="P:positive regulation of TORC1 signaling"/>
    <property type="evidence" value="ECO:0007669"/>
    <property type="project" value="TreeGrafter"/>
</dbReference>